<dbReference type="Gene3D" id="2.10.109.10">
    <property type="entry name" value="Umud Fragment, subunit A"/>
    <property type="match status" value="1"/>
</dbReference>
<dbReference type="CDD" id="cd06530">
    <property type="entry name" value="S26_SPase_I"/>
    <property type="match status" value="1"/>
</dbReference>
<sequence length="178" mass="20033">MNKKVKDEIIDWIRTICISGAIAICINIVAQPTMVSGQSMYPTLKNNDYLFINRLAYKSHMPQRGDVIVFKADLSGNNSSSKKNLVKRVIALPGEHLVIKDNNVYINGKHLEEDYLVDVYTDGDIDIIVPDNHIFAMGDNRENSDDSRQSYIGAISLDDVVGEVFIRIFPFDKIGQVK</sequence>
<keyword evidence="8" id="KW-0472">Membrane</keyword>
<evidence type="ECO:0000256" key="7">
    <source>
        <dbReference type="PIRSR" id="PIRSR600223-1"/>
    </source>
</evidence>
<dbReference type="PANTHER" id="PTHR43390">
    <property type="entry name" value="SIGNAL PEPTIDASE I"/>
    <property type="match status" value="1"/>
</dbReference>
<keyword evidence="8" id="KW-1133">Transmembrane helix</keyword>
<comment type="subcellular location">
    <subcellularLocation>
        <location evidence="2">Cell membrane</location>
        <topology evidence="2">Single-pass type II membrane protein</topology>
    </subcellularLocation>
    <subcellularLocation>
        <location evidence="9">Membrane</location>
        <topology evidence="9">Single-pass type II membrane protein</topology>
    </subcellularLocation>
</comment>
<evidence type="ECO:0000256" key="4">
    <source>
        <dbReference type="ARBA" id="ARBA00013208"/>
    </source>
</evidence>
<evidence type="ECO:0000256" key="8">
    <source>
        <dbReference type="RuleBase" id="RU003993"/>
    </source>
</evidence>
<keyword evidence="12" id="KW-1185">Reference proteome</keyword>
<evidence type="ECO:0000256" key="1">
    <source>
        <dbReference type="ARBA" id="ARBA00000677"/>
    </source>
</evidence>
<proteinExistence type="inferred from homology"/>
<dbReference type="GO" id="GO:0005886">
    <property type="term" value="C:plasma membrane"/>
    <property type="evidence" value="ECO:0007669"/>
    <property type="project" value="UniProtKB-SubCell"/>
</dbReference>
<evidence type="ECO:0000256" key="6">
    <source>
        <dbReference type="ARBA" id="ARBA00022801"/>
    </source>
</evidence>
<accession>A0AAX2ZH77</accession>
<dbReference type="RefSeq" id="WP_074915795.1">
    <property type="nucleotide sequence ID" value="NZ_CP081135.1"/>
</dbReference>
<evidence type="ECO:0000313" key="11">
    <source>
        <dbReference type="EMBL" id="UEL47077.1"/>
    </source>
</evidence>
<dbReference type="PROSITE" id="PS00501">
    <property type="entry name" value="SPASE_I_1"/>
    <property type="match status" value="1"/>
</dbReference>
<evidence type="ECO:0000256" key="2">
    <source>
        <dbReference type="ARBA" id="ARBA00004401"/>
    </source>
</evidence>
<name>A0AAX2ZH77_9FIRM</name>
<feature type="active site" evidence="7">
    <location>
        <position position="39"/>
    </location>
</feature>
<dbReference type="AlphaFoldDB" id="A0AAX2ZH77"/>
<keyword evidence="6 8" id="KW-0378">Hydrolase</keyword>
<dbReference type="InterPro" id="IPR019756">
    <property type="entry name" value="Pept_S26A_signal_pept_1_Ser-AS"/>
</dbReference>
<dbReference type="InterPro" id="IPR000223">
    <property type="entry name" value="Pept_S26A_signal_pept_1"/>
</dbReference>
<feature type="domain" description="Peptidase S26" evidence="10">
    <location>
        <begin position="10"/>
        <end position="168"/>
    </location>
</feature>
<dbReference type="GO" id="GO:0004252">
    <property type="term" value="F:serine-type endopeptidase activity"/>
    <property type="evidence" value="ECO:0007669"/>
    <property type="project" value="InterPro"/>
</dbReference>
<comment type="catalytic activity">
    <reaction evidence="1 8">
        <text>Cleavage of hydrophobic, N-terminal signal or leader sequences from secreted and periplasmic proteins.</text>
        <dbReference type="EC" id="3.4.21.89"/>
    </reaction>
</comment>
<dbReference type="Pfam" id="PF10502">
    <property type="entry name" value="Peptidase_S26"/>
    <property type="match status" value="1"/>
</dbReference>
<feature type="active site" evidence="7">
    <location>
        <position position="87"/>
    </location>
</feature>
<evidence type="ECO:0000259" key="10">
    <source>
        <dbReference type="Pfam" id="PF10502"/>
    </source>
</evidence>
<dbReference type="PRINTS" id="PR00727">
    <property type="entry name" value="LEADERPTASE"/>
</dbReference>
<dbReference type="SUPFAM" id="SSF51306">
    <property type="entry name" value="LexA/Signal peptidase"/>
    <property type="match status" value="1"/>
</dbReference>
<dbReference type="KEGG" id="tem:JW646_15780"/>
<organism evidence="11 12">
    <name type="scientific">Terrisporobacter hibernicus</name>
    <dbReference type="NCBI Taxonomy" id="2813371"/>
    <lineage>
        <taxon>Bacteria</taxon>
        <taxon>Bacillati</taxon>
        <taxon>Bacillota</taxon>
        <taxon>Clostridia</taxon>
        <taxon>Peptostreptococcales</taxon>
        <taxon>Peptostreptococcaceae</taxon>
        <taxon>Terrisporobacter</taxon>
    </lineage>
</organism>
<comment type="similarity">
    <text evidence="3 9">Belongs to the peptidase S26 family.</text>
</comment>
<dbReference type="GO" id="GO:0009003">
    <property type="term" value="F:signal peptidase activity"/>
    <property type="evidence" value="ECO:0007669"/>
    <property type="project" value="UniProtKB-EC"/>
</dbReference>
<dbReference type="PANTHER" id="PTHR43390:SF1">
    <property type="entry name" value="CHLOROPLAST PROCESSING PEPTIDASE"/>
    <property type="match status" value="1"/>
</dbReference>
<feature type="transmembrane region" description="Helical" evidence="8">
    <location>
        <begin position="12"/>
        <end position="30"/>
    </location>
</feature>
<dbReference type="GO" id="GO:0006465">
    <property type="term" value="P:signal peptide processing"/>
    <property type="evidence" value="ECO:0007669"/>
    <property type="project" value="InterPro"/>
</dbReference>
<gene>
    <name evidence="11" type="primary">lepB</name>
    <name evidence="11" type="ORF">JW646_15780</name>
</gene>
<dbReference type="Proteomes" id="UP001198983">
    <property type="component" value="Chromosome"/>
</dbReference>
<reference evidence="11 12" key="1">
    <citation type="journal article" date="2023" name="Int. J. Syst. Evol. Microbiol.">
        <title>Terrisporobacter hibernicus sp. nov., isolated from bovine faeces in Northern Ireland.</title>
        <authorList>
            <person name="Mitchell M."/>
            <person name="Nguyen S.V."/>
            <person name="Connor M."/>
            <person name="Fairley D.J."/>
            <person name="Donoghue O."/>
            <person name="Marshall H."/>
            <person name="Koolman L."/>
            <person name="McMullan G."/>
            <person name="Schaffer K.E."/>
            <person name="McGrath J.W."/>
            <person name="Fanning S."/>
        </authorList>
    </citation>
    <scope>NUCLEOTIDE SEQUENCE [LARGE SCALE GENOMIC DNA]</scope>
    <source>
        <strain evidence="11 12">MCA3</strain>
    </source>
</reference>
<dbReference type="NCBIfam" id="TIGR02227">
    <property type="entry name" value="sigpep_I_bact"/>
    <property type="match status" value="1"/>
</dbReference>
<evidence type="ECO:0000256" key="9">
    <source>
        <dbReference type="RuleBase" id="RU362042"/>
    </source>
</evidence>
<evidence type="ECO:0000256" key="3">
    <source>
        <dbReference type="ARBA" id="ARBA00009370"/>
    </source>
</evidence>
<dbReference type="EC" id="3.4.21.89" evidence="4 8"/>
<dbReference type="EMBL" id="CP081135">
    <property type="protein sequence ID" value="UEL47077.1"/>
    <property type="molecule type" value="Genomic_DNA"/>
</dbReference>
<keyword evidence="8" id="KW-0812">Transmembrane</keyword>
<protein>
    <recommendedName>
        <fullName evidence="4 8">Signal peptidase I</fullName>
        <ecNumber evidence="4 8">3.4.21.89</ecNumber>
    </recommendedName>
</protein>
<dbReference type="InterPro" id="IPR019757">
    <property type="entry name" value="Pept_S26A_signal_pept_1_Lys-AS"/>
</dbReference>
<evidence type="ECO:0000313" key="12">
    <source>
        <dbReference type="Proteomes" id="UP001198983"/>
    </source>
</evidence>
<dbReference type="PROSITE" id="PS00760">
    <property type="entry name" value="SPASE_I_2"/>
    <property type="match status" value="1"/>
</dbReference>
<dbReference type="InterPro" id="IPR019533">
    <property type="entry name" value="Peptidase_S26"/>
</dbReference>
<keyword evidence="5 8" id="KW-0645">Protease</keyword>
<dbReference type="InterPro" id="IPR036286">
    <property type="entry name" value="LexA/Signal_pep-like_sf"/>
</dbReference>
<evidence type="ECO:0000256" key="5">
    <source>
        <dbReference type="ARBA" id="ARBA00022670"/>
    </source>
</evidence>